<sequence>KNKRTIQETGTYDYASFFLGSNPILNANLGPQGEPTRILMNSDPEFREYLVLNISDW</sequence>
<name>A0ABN7WAR0_GIGMA</name>
<dbReference type="Proteomes" id="UP000789901">
    <property type="component" value="Unassembled WGS sequence"/>
</dbReference>
<organism evidence="1 2">
    <name type="scientific">Gigaspora margarita</name>
    <dbReference type="NCBI Taxonomy" id="4874"/>
    <lineage>
        <taxon>Eukaryota</taxon>
        <taxon>Fungi</taxon>
        <taxon>Fungi incertae sedis</taxon>
        <taxon>Mucoromycota</taxon>
        <taxon>Glomeromycotina</taxon>
        <taxon>Glomeromycetes</taxon>
        <taxon>Diversisporales</taxon>
        <taxon>Gigasporaceae</taxon>
        <taxon>Gigaspora</taxon>
    </lineage>
</organism>
<evidence type="ECO:0000313" key="2">
    <source>
        <dbReference type="Proteomes" id="UP000789901"/>
    </source>
</evidence>
<accession>A0ABN7WAR0</accession>
<proteinExistence type="predicted"/>
<protein>
    <submittedName>
        <fullName evidence="1">39057_t:CDS:1</fullName>
    </submittedName>
</protein>
<feature type="non-terminal residue" evidence="1">
    <location>
        <position position="57"/>
    </location>
</feature>
<feature type="non-terminal residue" evidence="1">
    <location>
        <position position="1"/>
    </location>
</feature>
<keyword evidence="2" id="KW-1185">Reference proteome</keyword>
<evidence type="ECO:0000313" key="1">
    <source>
        <dbReference type="EMBL" id="CAG8824879.1"/>
    </source>
</evidence>
<dbReference type="EMBL" id="CAJVQB010037131">
    <property type="protein sequence ID" value="CAG8824879.1"/>
    <property type="molecule type" value="Genomic_DNA"/>
</dbReference>
<gene>
    <name evidence="1" type="ORF">GMARGA_LOCUS28689</name>
</gene>
<reference evidence="1 2" key="1">
    <citation type="submission" date="2021-06" db="EMBL/GenBank/DDBJ databases">
        <authorList>
            <person name="Kallberg Y."/>
            <person name="Tangrot J."/>
            <person name="Rosling A."/>
        </authorList>
    </citation>
    <scope>NUCLEOTIDE SEQUENCE [LARGE SCALE GENOMIC DNA]</scope>
    <source>
        <strain evidence="1 2">120-4 pot B 10/14</strain>
    </source>
</reference>
<comment type="caution">
    <text evidence="1">The sequence shown here is derived from an EMBL/GenBank/DDBJ whole genome shotgun (WGS) entry which is preliminary data.</text>
</comment>